<dbReference type="Proteomes" id="UP000691718">
    <property type="component" value="Unassembled WGS sequence"/>
</dbReference>
<comment type="caution">
    <text evidence="1">The sequence shown here is derived from an EMBL/GenBank/DDBJ whole genome shotgun (WGS) entry which is preliminary data.</text>
</comment>
<dbReference type="EMBL" id="CAJQZP010000981">
    <property type="protein sequence ID" value="CAG5006519.1"/>
    <property type="molecule type" value="Genomic_DNA"/>
</dbReference>
<accession>A0A8S3X9C8</accession>
<sequence>MDPDKKAKLFIVHSYNFENSNGEEHLIRLCRWTSEADEDGVNRLVFVSRSEPHVPLYRMRLHVVNDALDIKLSTIAHGGARIAYTTYNGHENVVVTRVARGTFNDAELRTSGGRGELVKGVSVFGLQLTDRKKKSANKAPRDKKRVLK</sequence>
<gene>
    <name evidence="1" type="ORF">PAPOLLO_LOCUS14764</name>
</gene>
<evidence type="ECO:0000313" key="1">
    <source>
        <dbReference type="EMBL" id="CAG5006519.1"/>
    </source>
</evidence>
<organism evidence="1 2">
    <name type="scientific">Parnassius apollo</name>
    <name type="common">Apollo butterfly</name>
    <name type="synonym">Papilio apollo</name>
    <dbReference type="NCBI Taxonomy" id="110799"/>
    <lineage>
        <taxon>Eukaryota</taxon>
        <taxon>Metazoa</taxon>
        <taxon>Ecdysozoa</taxon>
        <taxon>Arthropoda</taxon>
        <taxon>Hexapoda</taxon>
        <taxon>Insecta</taxon>
        <taxon>Pterygota</taxon>
        <taxon>Neoptera</taxon>
        <taxon>Endopterygota</taxon>
        <taxon>Lepidoptera</taxon>
        <taxon>Glossata</taxon>
        <taxon>Ditrysia</taxon>
        <taxon>Papilionoidea</taxon>
        <taxon>Papilionidae</taxon>
        <taxon>Parnassiinae</taxon>
        <taxon>Parnassini</taxon>
        <taxon>Parnassius</taxon>
        <taxon>Parnassius</taxon>
    </lineage>
</organism>
<dbReference type="AlphaFoldDB" id="A0A8S3X9C8"/>
<evidence type="ECO:0000313" key="2">
    <source>
        <dbReference type="Proteomes" id="UP000691718"/>
    </source>
</evidence>
<dbReference type="OrthoDB" id="7496670at2759"/>
<proteinExistence type="predicted"/>
<reference evidence="1" key="1">
    <citation type="submission" date="2021-04" db="EMBL/GenBank/DDBJ databases">
        <authorList>
            <person name="Tunstrom K."/>
        </authorList>
    </citation>
    <scope>NUCLEOTIDE SEQUENCE</scope>
</reference>
<name>A0A8S3X9C8_PARAO</name>
<protein>
    <submittedName>
        <fullName evidence="1">(apollo) hypothetical protein</fullName>
    </submittedName>
</protein>
<keyword evidence="2" id="KW-1185">Reference proteome</keyword>